<dbReference type="PROSITE" id="PS50297">
    <property type="entry name" value="ANK_REP_REGION"/>
    <property type="match status" value="5"/>
</dbReference>
<reference evidence="2" key="1">
    <citation type="submission" date="2021-07" db="EMBL/GenBank/DDBJ databases">
        <authorList>
            <person name="Durling M."/>
        </authorList>
    </citation>
    <scope>NUCLEOTIDE SEQUENCE</scope>
</reference>
<organism evidence="2 3">
    <name type="scientific">Hymenoscyphus albidus</name>
    <dbReference type="NCBI Taxonomy" id="595503"/>
    <lineage>
        <taxon>Eukaryota</taxon>
        <taxon>Fungi</taxon>
        <taxon>Dikarya</taxon>
        <taxon>Ascomycota</taxon>
        <taxon>Pezizomycotina</taxon>
        <taxon>Leotiomycetes</taxon>
        <taxon>Helotiales</taxon>
        <taxon>Helotiaceae</taxon>
        <taxon>Hymenoscyphus</taxon>
    </lineage>
</organism>
<dbReference type="InterPro" id="IPR051616">
    <property type="entry name" value="Cul2-RING_E3_ligase_SR"/>
</dbReference>
<feature type="repeat" description="ANK" evidence="1">
    <location>
        <begin position="398"/>
        <end position="418"/>
    </location>
</feature>
<feature type="repeat" description="ANK" evidence="1">
    <location>
        <begin position="307"/>
        <end position="326"/>
    </location>
</feature>
<dbReference type="Pfam" id="PF00023">
    <property type="entry name" value="Ank"/>
    <property type="match status" value="2"/>
</dbReference>
<proteinExistence type="predicted"/>
<gene>
    <name evidence="2" type="ORF">HYALB_00004822</name>
</gene>
<sequence length="418" mass="45209">MFVELGLPSDFNTLNGDEIDEALVQAAGNSHTTIVKSLLTRKPYSLEIFLESLKSATSSGVEKTMLEIIDHIVGISEGSRITWPASLLYRAAFLGLARFAKRLLELGCLPEPRGSMQTEHGVSLLFLAARWGHVSTVRILLEKNAEAQLMDTGGQSVLCWTTGVLRNPEVAQVLVGECQTDVNFTDEEGFTALYTASGMGNYLAVESLLKMGADPNKVFETWASLLAAASEGYIDSIRVLLEGGASPDIPTADSNMTPLSCAANKGYLDIYRLLLSKGAGINSPLIVPPVLCDMLENYIGIHHNSTQLDVIKFLVENGADVNAKDSDGMTALSNAVYLGNETVVQYLLENRADANIPDDLGRSTLYFAAVRSQHRDKAVAFACSLLAHGANINLQTTQGMTPLMMAAWNNHTDFAEFL</sequence>
<feature type="repeat" description="ANK" evidence="1">
    <location>
        <begin position="254"/>
        <end position="282"/>
    </location>
</feature>
<protein>
    <recommendedName>
        <fullName evidence="4">Ankyrin</fullName>
    </recommendedName>
</protein>
<evidence type="ECO:0000313" key="2">
    <source>
        <dbReference type="EMBL" id="CAG8981960.1"/>
    </source>
</evidence>
<keyword evidence="1" id="KW-0040">ANK repeat</keyword>
<evidence type="ECO:0000313" key="3">
    <source>
        <dbReference type="Proteomes" id="UP000701801"/>
    </source>
</evidence>
<dbReference type="PROSITE" id="PS50088">
    <property type="entry name" value="ANK_REPEAT"/>
    <property type="match status" value="6"/>
</dbReference>
<name>A0A9N9Q6S6_9HELO</name>
<keyword evidence="3" id="KW-1185">Reference proteome</keyword>
<dbReference type="Pfam" id="PF12796">
    <property type="entry name" value="Ank_2"/>
    <property type="match status" value="2"/>
</dbReference>
<dbReference type="InterPro" id="IPR002110">
    <property type="entry name" value="Ankyrin_rpt"/>
</dbReference>
<dbReference type="InterPro" id="IPR036770">
    <property type="entry name" value="Ankyrin_rpt-contain_sf"/>
</dbReference>
<feature type="repeat" description="ANK" evidence="1">
    <location>
        <begin position="120"/>
        <end position="152"/>
    </location>
</feature>
<feature type="repeat" description="ANK" evidence="1">
    <location>
        <begin position="188"/>
        <end position="220"/>
    </location>
</feature>
<evidence type="ECO:0008006" key="4">
    <source>
        <dbReference type="Google" id="ProtNLM"/>
    </source>
</evidence>
<dbReference type="EMBL" id="CAJVRM010000551">
    <property type="protein sequence ID" value="CAG8981960.1"/>
    <property type="molecule type" value="Genomic_DNA"/>
</dbReference>
<comment type="caution">
    <text evidence="2">The sequence shown here is derived from an EMBL/GenBank/DDBJ whole genome shotgun (WGS) entry which is preliminary data.</text>
</comment>
<dbReference type="Proteomes" id="UP000701801">
    <property type="component" value="Unassembled WGS sequence"/>
</dbReference>
<dbReference type="SMART" id="SM00248">
    <property type="entry name" value="ANK"/>
    <property type="match status" value="9"/>
</dbReference>
<evidence type="ECO:0000256" key="1">
    <source>
        <dbReference type="PROSITE-ProRule" id="PRU00023"/>
    </source>
</evidence>
<accession>A0A9N9Q6S6</accession>
<dbReference type="OrthoDB" id="20872at2759"/>
<dbReference type="SUPFAM" id="SSF48403">
    <property type="entry name" value="Ankyrin repeat"/>
    <property type="match status" value="1"/>
</dbReference>
<dbReference type="AlphaFoldDB" id="A0A9N9Q6S6"/>
<dbReference type="PANTHER" id="PTHR46224:SF64">
    <property type="entry name" value="IQ MOTIF AND ANKYRIN REPEAT DOMAIN-CONTAINING PROTEIN 1"/>
    <property type="match status" value="1"/>
</dbReference>
<dbReference type="Gene3D" id="1.25.40.20">
    <property type="entry name" value="Ankyrin repeat-containing domain"/>
    <property type="match status" value="3"/>
</dbReference>
<feature type="repeat" description="ANK" evidence="1">
    <location>
        <begin position="327"/>
        <end position="359"/>
    </location>
</feature>
<dbReference type="PANTHER" id="PTHR46224">
    <property type="entry name" value="ANKYRIN REPEAT FAMILY PROTEIN"/>
    <property type="match status" value="1"/>
</dbReference>
<dbReference type="PRINTS" id="PR01415">
    <property type="entry name" value="ANKYRIN"/>
</dbReference>
<dbReference type="Pfam" id="PF13637">
    <property type="entry name" value="Ank_4"/>
    <property type="match status" value="1"/>
</dbReference>